<organism evidence="1">
    <name type="scientific">Gasterosteus aculeatus</name>
    <name type="common">Three-spined stickleback</name>
    <dbReference type="NCBI Taxonomy" id="69293"/>
    <lineage>
        <taxon>Eukaryota</taxon>
        <taxon>Metazoa</taxon>
        <taxon>Chordata</taxon>
        <taxon>Craniata</taxon>
        <taxon>Vertebrata</taxon>
        <taxon>Euteleostomi</taxon>
        <taxon>Actinopterygii</taxon>
        <taxon>Neopterygii</taxon>
        <taxon>Teleostei</taxon>
        <taxon>Neoteleostei</taxon>
        <taxon>Acanthomorphata</taxon>
        <taxon>Eupercaria</taxon>
        <taxon>Perciformes</taxon>
        <taxon>Cottioidei</taxon>
        <taxon>Gasterosteales</taxon>
        <taxon>Gasterosteidae</taxon>
        <taxon>Gasterosteus</taxon>
    </lineage>
</organism>
<name>G3P1P2_GASAC</name>
<dbReference type="STRING" id="69293.ENSGACP00000011515"/>
<evidence type="ECO:0000313" key="1">
    <source>
        <dbReference type="Ensembl" id="ENSGACP00000011515.1"/>
    </source>
</evidence>
<proteinExistence type="predicted"/>
<accession>G3P1P2</accession>
<dbReference type="Ensembl" id="ENSGACT00000011538.1">
    <property type="protein sequence ID" value="ENSGACP00000011515.1"/>
    <property type="gene ID" value="ENSGACG00000008723.1"/>
</dbReference>
<dbReference type="Bgee" id="ENSGACG00000008723">
    <property type="expression patterns" value="Expressed in pharyngeal gill and 5 other cell types or tissues"/>
</dbReference>
<sequence length="127" mass="14248">MLRVITTSRDVTDDSSAALSTLSLAIIQLNSSQASAALAVRGRLLDARKEGEVQRKLIEKAMEHNHSAEDHQYQEWIKTMEPIYGQKDDITRVSPSRQAVTDAGAALFYTMMRSNRKTISLKDKQKL</sequence>
<protein>
    <submittedName>
        <fullName evidence="1">Uncharacterized protein</fullName>
    </submittedName>
</protein>
<dbReference type="AlphaFoldDB" id="G3P1P2"/>
<dbReference type="InParanoid" id="G3P1P2"/>
<reference evidence="1" key="1">
    <citation type="submission" date="2006-01" db="EMBL/GenBank/DDBJ databases">
        <authorList>
            <person name="Lindblad-Toh K."/>
            <person name="Mauceli E."/>
            <person name="Grabherr M."/>
            <person name="Chang J.L."/>
            <person name="Lander E.S."/>
        </authorList>
    </citation>
    <scope>NUCLEOTIDE SEQUENCE [LARGE SCALE GENOMIC DNA]</scope>
</reference>
<reference evidence="1" key="2">
    <citation type="submission" date="2024-04" db="UniProtKB">
        <authorList>
            <consortium name="Ensembl"/>
        </authorList>
    </citation>
    <scope>IDENTIFICATION</scope>
</reference>